<dbReference type="FunFam" id="1.20.1250.20:FF:000064">
    <property type="entry name" value="MFS allantoate transporter"/>
    <property type="match status" value="1"/>
</dbReference>
<dbReference type="GO" id="GO:0016020">
    <property type="term" value="C:membrane"/>
    <property type="evidence" value="ECO:0007669"/>
    <property type="project" value="UniProtKB-SubCell"/>
</dbReference>
<proteinExistence type="inferred from homology"/>
<dbReference type="GO" id="GO:0022857">
    <property type="term" value="F:transmembrane transporter activity"/>
    <property type="evidence" value="ECO:0007669"/>
    <property type="project" value="InterPro"/>
</dbReference>
<feature type="domain" description="Major facilitator superfamily (MFS) profile" evidence="9">
    <location>
        <begin position="71"/>
        <end position="488"/>
    </location>
</feature>
<name>A0A427YVE7_9TREE</name>
<feature type="transmembrane region" description="Helical" evidence="8">
    <location>
        <begin position="162"/>
        <end position="187"/>
    </location>
</feature>
<keyword evidence="11" id="KW-1185">Reference proteome</keyword>
<keyword evidence="2" id="KW-0813">Transport</keyword>
<feature type="transmembrane region" description="Helical" evidence="8">
    <location>
        <begin position="429"/>
        <end position="447"/>
    </location>
</feature>
<dbReference type="InterPro" id="IPR036259">
    <property type="entry name" value="MFS_trans_sf"/>
</dbReference>
<feature type="region of interest" description="Disordered" evidence="7">
    <location>
        <begin position="1"/>
        <end position="23"/>
    </location>
</feature>
<feature type="transmembrane region" description="Helical" evidence="8">
    <location>
        <begin position="336"/>
        <end position="357"/>
    </location>
</feature>
<dbReference type="InterPro" id="IPR020846">
    <property type="entry name" value="MFS_dom"/>
</dbReference>
<dbReference type="SUPFAM" id="SSF103473">
    <property type="entry name" value="MFS general substrate transporter"/>
    <property type="match status" value="1"/>
</dbReference>
<dbReference type="Pfam" id="PF07690">
    <property type="entry name" value="MFS_1"/>
    <property type="match status" value="1"/>
</dbReference>
<evidence type="ECO:0000259" key="9">
    <source>
        <dbReference type="PROSITE" id="PS50850"/>
    </source>
</evidence>
<dbReference type="Proteomes" id="UP000279259">
    <property type="component" value="Unassembled WGS sequence"/>
</dbReference>
<organism evidence="10 11">
    <name type="scientific">Saitozyma podzolica</name>
    <dbReference type="NCBI Taxonomy" id="1890683"/>
    <lineage>
        <taxon>Eukaryota</taxon>
        <taxon>Fungi</taxon>
        <taxon>Dikarya</taxon>
        <taxon>Basidiomycota</taxon>
        <taxon>Agaricomycotina</taxon>
        <taxon>Tremellomycetes</taxon>
        <taxon>Tremellales</taxon>
        <taxon>Trimorphomycetaceae</taxon>
        <taxon>Saitozyma</taxon>
    </lineage>
</organism>
<evidence type="ECO:0000313" key="11">
    <source>
        <dbReference type="Proteomes" id="UP000279259"/>
    </source>
</evidence>
<dbReference type="Gene3D" id="1.20.1250.20">
    <property type="entry name" value="MFS general substrate transporter like domains"/>
    <property type="match status" value="2"/>
</dbReference>
<evidence type="ECO:0000256" key="4">
    <source>
        <dbReference type="ARBA" id="ARBA00022989"/>
    </source>
</evidence>
<feature type="transmembrane region" description="Helical" evidence="8">
    <location>
        <begin position="364"/>
        <end position="384"/>
    </location>
</feature>
<keyword evidence="5 8" id="KW-0472">Membrane</keyword>
<feature type="transmembrane region" description="Helical" evidence="8">
    <location>
        <begin position="459"/>
        <end position="482"/>
    </location>
</feature>
<reference evidence="10 11" key="1">
    <citation type="submission" date="2018-11" db="EMBL/GenBank/DDBJ databases">
        <title>Genome sequence of Saitozyma podzolica DSM 27192.</title>
        <authorList>
            <person name="Aliyu H."/>
            <person name="Gorte O."/>
            <person name="Ochsenreither K."/>
        </authorList>
    </citation>
    <scope>NUCLEOTIDE SEQUENCE [LARGE SCALE GENOMIC DNA]</scope>
    <source>
        <strain evidence="10 11">DSM 27192</strain>
    </source>
</reference>
<comment type="subcellular location">
    <subcellularLocation>
        <location evidence="1">Membrane</location>
        <topology evidence="1">Multi-pass membrane protein</topology>
    </subcellularLocation>
</comment>
<accession>A0A427YVE7</accession>
<dbReference type="PANTHER" id="PTHR43791:SF59">
    <property type="entry name" value="TRANSPORTER, PUTATIVE (AFU_ORTHOLOGUE AFUA_1G06550)-RELATED"/>
    <property type="match status" value="1"/>
</dbReference>
<feature type="compositionally biased region" description="Low complexity" evidence="7">
    <location>
        <begin position="1"/>
        <end position="10"/>
    </location>
</feature>
<evidence type="ECO:0000313" key="10">
    <source>
        <dbReference type="EMBL" id="RSH95114.1"/>
    </source>
</evidence>
<dbReference type="AlphaFoldDB" id="A0A427YVE7"/>
<feature type="transmembrane region" description="Helical" evidence="8">
    <location>
        <begin position="301"/>
        <end position="324"/>
    </location>
</feature>
<dbReference type="OrthoDB" id="6730379at2759"/>
<protein>
    <recommendedName>
        <fullName evidence="9">Major facilitator superfamily (MFS) profile domain-containing protein</fullName>
    </recommendedName>
</protein>
<evidence type="ECO:0000256" key="6">
    <source>
        <dbReference type="ARBA" id="ARBA00037968"/>
    </source>
</evidence>
<dbReference type="InterPro" id="IPR011701">
    <property type="entry name" value="MFS"/>
</dbReference>
<gene>
    <name evidence="10" type="ORF">EHS25_000200</name>
</gene>
<keyword evidence="3 8" id="KW-0812">Transmembrane</keyword>
<feature type="transmembrane region" description="Helical" evidence="8">
    <location>
        <begin position="396"/>
        <end position="417"/>
    </location>
</feature>
<dbReference type="PANTHER" id="PTHR43791">
    <property type="entry name" value="PERMEASE-RELATED"/>
    <property type="match status" value="1"/>
</dbReference>
<feature type="transmembrane region" description="Helical" evidence="8">
    <location>
        <begin position="138"/>
        <end position="156"/>
    </location>
</feature>
<dbReference type="EMBL" id="RSCD01000001">
    <property type="protein sequence ID" value="RSH95114.1"/>
    <property type="molecule type" value="Genomic_DNA"/>
</dbReference>
<feature type="transmembrane region" description="Helical" evidence="8">
    <location>
        <begin position="199"/>
        <end position="218"/>
    </location>
</feature>
<evidence type="ECO:0000256" key="2">
    <source>
        <dbReference type="ARBA" id="ARBA00022448"/>
    </source>
</evidence>
<evidence type="ECO:0000256" key="8">
    <source>
        <dbReference type="SAM" id="Phobius"/>
    </source>
</evidence>
<feature type="transmembrane region" description="Helical" evidence="8">
    <location>
        <begin position="230"/>
        <end position="252"/>
    </location>
</feature>
<keyword evidence="4 8" id="KW-1133">Transmembrane helix</keyword>
<comment type="caution">
    <text evidence="10">The sequence shown here is derived from an EMBL/GenBank/DDBJ whole genome shotgun (WGS) entry which is preliminary data.</text>
</comment>
<evidence type="ECO:0000256" key="5">
    <source>
        <dbReference type="ARBA" id="ARBA00023136"/>
    </source>
</evidence>
<evidence type="ECO:0000256" key="7">
    <source>
        <dbReference type="SAM" id="MobiDB-lite"/>
    </source>
</evidence>
<feature type="transmembrane region" description="Helical" evidence="8">
    <location>
        <begin position="110"/>
        <end position="131"/>
    </location>
</feature>
<evidence type="ECO:0000256" key="1">
    <source>
        <dbReference type="ARBA" id="ARBA00004141"/>
    </source>
</evidence>
<comment type="similarity">
    <text evidence="6">Belongs to the major facilitator superfamily. Allantoate permease family.</text>
</comment>
<evidence type="ECO:0000256" key="3">
    <source>
        <dbReference type="ARBA" id="ARBA00022692"/>
    </source>
</evidence>
<dbReference type="PROSITE" id="PS50850">
    <property type="entry name" value="MFS"/>
    <property type="match status" value="1"/>
</dbReference>
<sequence length="553" mass="62026">MSSNVSSEMPVPVPEPKVGVQHDEHDVVPEKDVDNTKGDLSAQWLSQYDGPRERITTEQSEQVRKRIDRYLLPIVFYIYFSQQLDKQSLSFASVFGIQTDANLTGAEYSWLNSIVYFAQLVFQPLSVYALVKFPVNWWICFCFLGWGISCCILAAFKNFAGLAVFRFILGAFEASIAPSMLVVVSMWWTRREQPLRNNIWYSANGLSTILGSLLTYGLGHGAANTKLYPYQLIFIVCGAIAIILCIPTLILLPGHPTKARWLNDEQKYVSLERIRMNNTGTQSQDFKWSQVIECLLDPKSWGWVIMIFCISLVSGGITSFGPLILQGFGLNQFQTILYNMIPGAIGIVSNIISALAVQHSKRKFPVILVASAFPLAGAAAMYALPRGDQYKSQLLAVYFLLTVYQCISPLYFSWAFANTAGHTKKTTTTGMLYMGLTVGNIVGPQLYKTAEKPYYHTGLTANLIVLCIMAGVVVLQTLYLTILNKRNERRRKASGKTGIHIDFSLESSANWEKLRQQQAEYEAKSGNNEGEQYNSQAFMDLTDLQNEDFIYSL</sequence>